<protein>
    <submittedName>
        <fullName evidence="3">Pentapeptide repeat-containing protein</fullName>
    </submittedName>
</protein>
<gene>
    <name evidence="3" type="ORF">HXO61_07125</name>
</gene>
<dbReference type="RefSeq" id="WP_303945115.1">
    <property type="nucleotide sequence ID" value="NZ_JABZXO010000019.1"/>
</dbReference>
<dbReference type="AlphaFoldDB" id="A0A930L2U1"/>
<sequence>MYNDRFCSEQQESCFYRVKKLIHSKFPAVYRFFFCGPPFYIRHFFPILVTLGLVGGAAALLIPSNTGWLRQSGLSGEAEQKSISDLRLHFLYITGGIIAILTLLQTNWKNQVDRQKVEADIKKNEVDAQKSERDHIRQVQSERRSRYAKAVEQLGDEKVAIRLGGVYTLVGLVDEWLADDTLTPENQRKEGQVIINSLCSYIRSPFSLAIDGNIMAYDGINYDMPPEDYEGDYRADQARLIDEQDTRISIFKEISSRIHNENLSINNQKYWNNFSYDFSRSAIFYPLRNLYFSGADFSFAIFIGDTSFESSQFLRRTSFTGGHFNDGIGFNNAYFNEGADFSDTTFEEGADFINSKFTGCVNFGGSFINDMDFSKSYFPHNCKHIWQFVMKKYKPETKYGIASLIMPNNEVVTKILPINSFLFDPDSWDEEKQKYTRVSEPAKPIEDSDAEEEKTN</sequence>
<name>A0A930L2U1_9MICC</name>
<organism evidence="3 4">
    <name type="scientific">Rothia mucilaginosa</name>
    <dbReference type="NCBI Taxonomy" id="43675"/>
    <lineage>
        <taxon>Bacteria</taxon>
        <taxon>Bacillati</taxon>
        <taxon>Actinomycetota</taxon>
        <taxon>Actinomycetes</taxon>
        <taxon>Micrococcales</taxon>
        <taxon>Micrococcaceae</taxon>
        <taxon>Rothia</taxon>
    </lineage>
</organism>
<proteinExistence type="predicted"/>
<dbReference type="Pfam" id="PF13576">
    <property type="entry name" value="Pentapeptide_3"/>
    <property type="match status" value="1"/>
</dbReference>
<comment type="caution">
    <text evidence="3">The sequence shown here is derived from an EMBL/GenBank/DDBJ whole genome shotgun (WGS) entry which is preliminary data.</text>
</comment>
<evidence type="ECO:0000256" key="1">
    <source>
        <dbReference type="SAM" id="MobiDB-lite"/>
    </source>
</evidence>
<evidence type="ECO:0000313" key="4">
    <source>
        <dbReference type="Proteomes" id="UP000770330"/>
    </source>
</evidence>
<dbReference type="InterPro" id="IPR001646">
    <property type="entry name" value="5peptide_repeat"/>
</dbReference>
<accession>A0A930L2U1</accession>
<keyword evidence="2" id="KW-0472">Membrane</keyword>
<keyword evidence="2" id="KW-1133">Transmembrane helix</keyword>
<feature type="transmembrane region" description="Helical" evidence="2">
    <location>
        <begin position="90"/>
        <end position="108"/>
    </location>
</feature>
<dbReference type="EMBL" id="JABZXO010000019">
    <property type="protein sequence ID" value="MBF1657686.1"/>
    <property type="molecule type" value="Genomic_DNA"/>
</dbReference>
<feature type="region of interest" description="Disordered" evidence="1">
    <location>
        <begin position="433"/>
        <end position="456"/>
    </location>
</feature>
<evidence type="ECO:0000313" key="3">
    <source>
        <dbReference type="EMBL" id="MBF1657686.1"/>
    </source>
</evidence>
<feature type="compositionally biased region" description="Acidic residues" evidence="1">
    <location>
        <begin position="447"/>
        <end position="456"/>
    </location>
</feature>
<dbReference type="Gene3D" id="2.160.20.80">
    <property type="entry name" value="E3 ubiquitin-protein ligase SopA"/>
    <property type="match status" value="1"/>
</dbReference>
<keyword evidence="2" id="KW-0812">Transmembrane</keyword>
<evidence type="ECO:0000256" key="2">
    <source>
        <dbReference type="SAM" id="Phobius"/>
    </source>
</evidence>
<dbReference type="Proteomes" id="UP000770330">
    <property type="component" value="Unassembled WGS sequence"/>
</dbReference>
<feature type="transmembrane region" description="Helical" evidence="2">
    <location>
        <begin position="40"/>
        <end position="62"/>
    </location>
</feature>
<reference evidence="3" key="1">
    <citation type="submission" date="2020-04" db="EMBL/GenBank/DDBJ databases">
        <title>Deep metagenomics examines the oral microbiome during advanced dental caries in children, revealing novel taxa and co-occurrences with host molecules.</title>
        <authorList>
            <person name="Baker J.L."/>
            <person name="Morton J.T."/>
            <person name="Dinis M."/>
            <person name="Alvarez R."/>
            <person name="Tran N.C."/>
            <person name="Knight R."/>
            <person name="Edlund A."/>
        </authorList>
    </citation>
    <scope>NUCLEOTIDE SEQUENCE</scope>
    <source>
        <strain evidence="3">JCVI_39_bin.18</strain>
    </source>
</reference>